<evidence type="ECO:0000313" key="1">
    <source>
        <dbReference type="EMBL" id="KAK1680844.1"/>
    </source>
</evidence>
<dbReference type="EMBL" id="JAUUTY010000002">
    <property type="protein sequence ID" value="KAK1680844.1"/>
    <property type="molecule type" value="Genomic_DNA"/>
</dbReference>
<comment type="caution">
    <text evidence="1">The sequence shown here is derived from an EMBL/GenBank/DDBJ whole genome shotgun (WGS) entry which is preliminary data.</text>
</comment>
<proteinExistence type="predicted"/>
<sequence>MGKERCCLRGLDHLHGPTSHSICGNLMIYLKIELQQRWYSETMDGSCLTRMTTPNTLFSIARELCYLHDTQTRRSIHYAKLQVLLRSVSIIPHSCTLQP</sequence>
<keyword evidence="2" id="KW-1185">Reference proteome</keyword>
<name>A0AAD8TDV8_LOLMU</name>
<gene>
    <name evidence="1" type="ORF">QYE76_041692</name>
</gene>
<dbReference type="AlphaFoldDB" id="A0AAD8TDV8"/>
<accession>A0AAD8TDV8</accession>
<reference evidence="1" key="1">
    <citation type="submission" date="2023-07" db="EMBL/GenBank/DDBJ databases">
        <title>A chromosome-level genome assembly of Lolium multiflorum.</title>
        <authorList>
            <person name="Chen Y."/>
            <person name="Copetti D."/>
            <person name="Kolliker R."/>
            <person name="Studer B."/>
        </authorList>
    </citation>
    <scope>NUCLEOTIDE SEQUENCE</scope>
    <source>
        <strain evidence="1">02402/16</strain>
        <tissue evidence="1">Leaf</tissue>
    </source>
</reference>
<evidence type="ECO:0000313" key="2">
    <source>
        <dbReference type="Proteomes" id="UP001231189"/>
    </source>
</evidence>
<dbReference type="Proteomes" id="UP001231189">
    <property type="component" value="Unassembled WGS sequence"/>
</dbReference>
<organism evidence="1 2">
    <name type="scientific">Lolium multiflorum</name>
    <name type="common">Italian ryegrass</name>
    <name type="synonym">Lolium perenne subsp. multiflorum</name>
    <dbReference type="NCBI Taxonomy" id="4521"/>
    <lineage>
        <taxon>Eukaryota</taxon>
        <taxon>Viridiplantae</taxon>
        <taxon>Streptophyta</taxon>
        <taxon>Embryophyta</taxon>
        <taxon>Tracheophyta</taxon>
        <taxon>Spermatophyta</taxon>
        <taxon>Magnoliopsida</taxon>
        <taxon>Liliopsida</taxon>
        <taxon>Poales</taxon>
        <taxon>Poaceae</taxon>
        <taxon>BOP clade</taxon>
        <taxon>Pooideae</taxon>
        <taxon>Poodae</taxon>
        <taxon>Poeae</taxon>
        <taxon>Poeae Chloroplast Group 2 (Poeae type)</taxon>
        <taxon>Loliodinae</taxon>
        <taxon>Loliinae</taxon>
        <taxon>Lolium</taxon>
    </lineage>
</organism>
<protein>
    <submittedName>
        <fullName evidence="1">Uncharacterized protein</fullName>
    </submittedName>
</protein>